<keyword evidence="8" id="KW-1185">Reference proteome</keyword>
<evidence type="ECO:0000256" key="6">
    <source>
        <dbReference type="SAM" id="MobiDB-lite"/>
    </source>
</evidence>
<evidence type="ECO:0000256" key="2">
    <source>
        <dbReference type="ARBA" id="ARBA00004134"/>
    </source>
</evidence>
<evidence type="ECO:0000313" key="7">
    <source>
        <dbReference type="EMBL" id="KAK5778628.1"/>
    </source>
</evidence>
<dbReference type="GO" id="GO:0030479">
    <property type="term" value="C:actin cortical patch"/>
    <property type="evidence" value="ECO:0007669"/>
    <property type="project" value="UniProtKB-SubCell"/>
</dbReference>
<evidence type="ECO:0000256" key="1">
    <source>
        <dbReference type="ARBA" id="ARBA00002092"/>
    </source>
</evidence>
<protein>
    <recommendedName>
        <fullName evidence="4">Altered inheritance of mitochondria protein 21</fullName>
    </recommendedName>
</protein>
<comment type="function">
    <text evidence="1">Involved in mitochondrial migration along actin filaments.</text>
</comment>
<organism evidence="7 8">
    <name type="scientific">Arxiozyma heterogenica</name>
    <dbReference type="NCBI Taxonomy" id="278026"/>
    <lineage>
        <taxon>Eukaryota</taxon>
        <taxon>Fungi</taxon>
        <taxon>Dikarya</taxon>
        <taxon>Ascomycota</taxon>
        <taxon>Saccharomycotina</taxon>
        <taxon>Saccharomycetes</taxon>
        <taxon>Saccharomycetales</taxon>
        <taxon>Saccharomycetaceae</taxon>
        <taxon>Arxiozyma</taxon>
    </lineage>
</organism>
<feature type="coiled-coil region" evidence="5">
    <location>
        <begin position="358"/>
        <end position="385"/>
    </location>
</feature>
<feature type="compositionally biased region" description="Polar residues" evidence="6">
    <location>
        <begin position="110"/>
        <end position="129"/>
    </location>
</feature>
<feature type="compositionally biased region" description="Basic and acidic residues" evidence="6">
    <location>
        <begin position="652"/>
        <end position="668"/>
    </location>
</feature>
<name>A0AAN7WFD3_9SACH</name>
<accession>A0AAN7WFD3</accession>
<feature type="compositionally biased region" description="Polar residues" evidence="6">
    <location>
        <begin position="149"/>
        <end position="164"/>
    </location>
</feature>
<feature type="region of interest" description="Disordered" evidence="6">
    <location>
        <begin position="1"/>
        <end position="25"/>
    </location>
</feature>
<sequence length="853" mass="95781">MNFSNNKSTDINSNTEGLSIPSIPKHRPIRKAYTVDATLKITSSKPQKRTTNVLEEAFDNGVKIPTVPLHRPVRRTTTDEINNLIRDTNEELQQMEKLVTKHTHARPSDISKTQDTSTNSFSPRVSSDLLNDFNKKSEPPVVPQRPHSNKSSSLSNVENNSQSTDVDRTKAMKGTETTSLLQLEFSAIDKESNNFDFDKEDYKLPQVPLKRPIKRQSSLEPNEPSMTNPFFDSKKNYCAIESVNIPVKLKEGPTEITKPIQFNKEDTDLIKEKNIMESADAETSLDFNNFSNTKELNNADNVKQDIQSFCQKNEQTNDGINSLVIKTEPNLKTEREISKNYDDKEIERTIDINDNCVAKNETVEIEETGDESDRYEKNNNNIQNNEIVGNIENTNDRTEPLSDVEDRDLLSQNIPSGNADIESSNVEEEKRAFEDEENEKSGVEPLINPTSSNLEKISSSISTAKESNKDRNSKSTEQNIVVESDLENNLEGGIIPKDNPEPLLEKEENVITDGNLKINEDNMNFFSDANKENSSEVLPTNISVSKVIPQVPLSRPQKRGPPPVPKKPSSKIAAFHEMLQKQQMKDFETQDIKLIKNEETGKQPPININFIDNLNKLVALPGMVPPNPNSISKVGNNEKMQDNDTVATNGKFESDKSTTKKELHDLRQRRSKGPRGRKLPSNVNNMTKIVVKNENYVVKVRHLWSLKCKINNFTAQTLENGSLVVTEDGRLNDQQSDVMDADSSKATKEHLPEDDLVMGSTIHAESRKLSNSTISLTDSILSRNDYNDEAILRKEKDFETTTEKQMQGHFIESDSAIADCINDSFATDSKTSTVGSLKPIVTSITEEGNINSN</sequence>
<feature type="region of interest" description="Disordered" evidence="6">
    <location>
        <begin position="411"/>
        <end position="455"/>
    </location>
</feature>
<evidence type="ECO:0000256" key="5">
    <source>
        <dbReference type="SAM" id="Coils"/>
    </source>
</evidence>
<feature type="compositionally biased region" description="Polar residues" evidence="6">
    <location>
        <begin position="1"/>
        <end position="17"/>
    </location>
</feature>
<comment type="similarity">
    <text evidence="3">Belongs to the AIM21 family.</text>
</comment>
<dbReference type="AlphaFoldDB" id="A0AAN7WFD3"/>
<dbReference type="InterPro" id="IPR021582">
    <property type="entry name" value="Aim21"/>
</dbReference>
<feature type="compositionally biased region" description="Polar residues" evidence="6">
    <location>
        <begin position="411"/>
        <end position="424"/>
    </location>
</feature>
<feature type="region of interest" description="Disordered" evidence="6">
    <location>
        <begin position="100"/>
        <end position="173"/>
    </location>
</feature>
<keyword evidence="5" id="KW-0175">Coiled coil</keyword>
<feature type="region of interest" description="Disordered" evidence="6">
    <location>
        <begin position="631"/>
        <end position="682"/>
    </location>
</feature>
<evidence type="ECO:0000256" key="4">
    <source>
        <dbReference type="ARBA" id="ARBA00021016"/>
    </source>
</evidence>
<dbReference type="Pfam" id="PF11489">
    <property type="entry name" value="Aim21"/>
    <property type="match status" value="1"/>
</dbReference>
<evidence type="ECO:0000256" key="3">
    <source>
        <dbReference type="ARBA" id="ARBA00006466"/>
    </source>
</evidence>
<comment type="subcellular location">
    <subcellularLocation>
        <location evidence="2">Cytoplasm</location>
        <location evidence="2">Cytoskeleton</location>
        <location evidence="2">Actin patch</location>
    </subcellularLocation>
</comment>
<evidence type="ECO:0000313" key="8">
    <source>
        <dbReference type="Proteomes" id="UP001306508"/>
    </source>
</evidence>
<reference evidence="8" key="1">
    <citation type="submission" date="2023-07" db="EMBL/GenBank/DDBJ databases">
        <title>A draft genome of Kazachstania heterogenica Y-27499.</title>
        <authorList>
            <person name="Donic C."/>
            <person name="Kralova J.S."/>
            <person name="Fidel L."/>
            <person name="Ben-Dor S."/>
            <person name="Jung S."/>
        </authorList>
    </citation>
    <scope>NUCLEOTIDE SEQUENCE [LARGE SCALE GENOMIC DNA]</scope>
    <source>
        <strain evidence="8">Y27499</strain>
    </source>
</reference>
<dbReference type="EMBL" id="JAWIZZ010000053">
    <property type="protein sequence ID" value="KAK5778628.1"/>
    <property type="molecule type" value="Genomic_DNA"/>
</dbReference>
<gene>
    <name evidence="7" type="ORF">RI543_004299</name>
</gene>
<dbReference type="Proteomes" id="UP001306508">
    <property type="component" value="Unassembled WGS sequence"/>
</dbReference>
<comment type="caution">
    <text evidence="7">The sequence shown here is derived from an EMBL/GenBank/DDBJ whole genome shotgun (WGS) entry which is preliminary data.</text>
</comment>
<proteinExistence type="inferred from homology"/>
<feature type="compositionally biased region" description="Basic residues" evidence="6">
    <location>
        <begin position="669"/>
        <end position="678"/>
    </location>
</feature>